<organism evidence="1 2">
    <name type="scientific">Chitinophaga tropicalis</name>
    <dbReference type="NCBI Taxonomy" id="2683588"/>
    <lineage>
        <taxon>Bacteria</taxon>
        <taxon>Pseudomonadati</taxon>
        <taxon>Bacteroidota</taxon>
        <taxon>Chitinophagia</taxon>
        <taxon>Chitinophagales</taxon>
        <taxon>Chitinophagaceae</taxon>
        <taxon>Chitinophaga</taxon>
    </lineage>
</organism>
<evidence type="ECO:0008006" key="3">
    <source>
        <dbReference type="Google" id="ProtNLM"/>
    </source>
</evidence>
<accession>A0A7K1TZC2</accession>
<dbReference type="InterPro" id="IPR034660">
    <property type="entry name" value="DinB/YfiT-like"/>
</dbReference>
<dbReference type="EMBL" id="WRXN01000001">
    <property type="protein sequence ID" value="MVT07464.1"/>
    <property type="molecule type" value="Genomic_DNA"/>
</dbReference>
<sequence>MEAILKPVLNLLNELYVGVNAGPTWVIDPKPGHGFIAAIKTIDARQASTPIVKGGSTIAAHTEHLRWSIYFALEFYKGNRPEGEWDKSWLVREVDEAQWAKLQMDLQEAYDKLKTAIESVTDWSDPLMLQGTIALLPHAAYHLGAVKQQLLYVQSQP</sequence>
<dbReference type="Proteomes" id="UP000461730">
    <property type="component" value="Unassembled WGS sequence"/>
</dbReference>
<comment type="caution">
    <text evidence="1">The sequence shown here is derived from an EMBL/GenBank/DDBJ whole genome shotgun (WGS) entry which is preliminary data.</text>
</comment>
<keyword evidence="2" id="KW-1185">Reference proteome</keyword>
<dbReference type="AlphaFoldDB" id="A0A7K1TZC2"/>
<protein>
    <recommendedName>
        <fullName evidence="3">DinB family protein</fullName>
    </recommendedName>
</protein>
<evidence type="ECO:0000313" key="2">
    <source>
        <dbReference type="Proteomes" id="UP000461730"/>
    </source>
</evidence>
<dbReference type="SUPFAM" id="SSF109854">
    <property type="entry name" value="DinB/YfiT-like putative metalloenzymes"/>
    <property type="match status" value="1"/>
</dbReference>
<proteinExistence type="predicted"/>
<reference evidence="1 2" key="1">
    <citation type="submission" date="2019-12" db="EMBL/GenBank/DDBJ databases">
        <title>Chitinophaga sp. strain ysch24 (GDMCC 1.1355), whole genome shotgun sequence.</title>
        <authorList>
            <person name="Zhang X."/>
        </authorList>
    </citation>
    <scope>NUCLEOTIDE SEQUENCE [LARGE SCALE GENOMIC DNA]</scope>
    <source>
        <strain evidence="2">ysch24</strain>
    </source>
</reference>
<gene>
    <name evidence="1" type="ORF">GO493_04255</name>
</gene>
<name>A0A7K1TZC2_9BACT</name>
<evidence type="ECO:0000313" key="1">
    <source>
        <dbReference type="EMBL" id="MVT07464.1"/>
    </source>
</evidence>
<dbReference type="RefSeq" id="WP_157304854.1">
    <property type="nucleotide sequence ID" value="NZ_WRXN01000001.1"/>
</dbReference>